<dbReference type="AlphaFoldDB" id="A0A9P4HF34"/>
<comment type="caution">
    <text evidence="1">The sequence shown here is derived from an EMBL/GenBank/DDBJ whole genome shotgun (WGS) entry which is preliminary data.</text>
</comment>
<name>A0A9P4HF34_9PLEO</name>
<proteinExistence type="predicted"/>
<organism evidence="1 2">
    <name type="scientific">Setomelanomma holmii</name>
    <dbReference type="NCBI Taxonomy" id="210430"/>
    <lineage>
        <taxon>Eukaryota</taxon>
        <taxon>Fungi</taxon>
        <taxon>Dikarya</taxon>
        <taxon>Ascomycota</taxon>
        <taxon>Pezizomycotina</taxon>
        <taxon>Dothideomycetes</taxon>
        <taxon>Pleosporomycetidae</taxon>
        <taxon>Pleosporales</taxon>
        <taxon>Pleosporineae</taxon>
        <taxon>Phaeosphaeriaceae</taxon>
        <taxon>Setomelanomma</taxon>
    </lineage>
</organism>
<evidence type="ECO:0000313" key="2">
    <source>
        <dbReference type="Proteomes" id="UP000799777"/>
    </source>
</evidence>
<evidence type="ECO:0000313" key="1">
    <source>
        <dbReference type="EMBL" id="KAF2033971.1"/>
    </source>
</evidence>
<dbReference type="EMBL" id="ML978163">
    <property type="protein sequence ID" value="KAF2033971.1"/>
    <property type="molecule type" value="Genomic_DNA"/>
</dbReference>
<protein>
    <submittedName>
        <fullName evidence="1">Uncharacterized protein</fullName>
    </submittedName>
</protein>
<accession>A0A9P4HF34</accession>
<reference evidence="1" key="1">
    <citation type="journal article" date="2020" name="Stud. Mycol.">
        <title>101 Dothideomycetes genomes: a test case for predicting lifestyles and emergence of pathogens.</title>
        <authorList>
            <person name="Haridas S."/>
            <person name="Albert R."/>
            <person name="Binder M."/>
            <person name="Bloem J."/>
            <person name="Labutti K."/>
            <person name="Salamov A."/>
            <person name="Andreopoulos B."/>
            <person name="Baker S."/>
            <person name="Barry K."/>
            <person name="Bills G."/>
            <person name="Bluhm B."/>
            <person name="Cannon C."/>
            <person name="Castanera R."/>
            <person name="Culley D."/>
            <person name="Daum C."/>
            <person name="Ezra D."/>
            <person name="Gonzalez J."/>
            <person name="Henrissat B."/>
            <person name="Kuo A."/>
            <person name="Liang C."/>
            <person name="Lipzen A."/>
            <person name="Lutzoni F."/>
            <person name="Magnuson J."/>
            <person name="Mondo S."/>
            <person name="Nolan M."/>
            <person name="Ohm R."/>
            <person name="Pangilinan J."/>
            <person name="Park H.-J."/>
            <person name="Ramirez L."/>
            <person name="Alfaro M."/>
            <person name="Sun H."/>
            <person name="Tritt A."/>
            <person name="Yoshinaga Y."/>
            <person name="Zwiers L.-H."/>
            <person name="Turgeon B."/>
            <person name="Goodwin S."/>
            <person name="Spatafora J."/>
            <person name="Crous P."/>
            <person name="Grigoriev I."/>
        </authorList>
    </citation>
    <scope>NUCLEOTIDE SEQUENCE</scope>
    <source>
        <strain evidence="1">CBS 110217</strain>
    </source>
</reference>
<keyword evidence="2" id="KW-1185">Reference proteome</keyword>
<sequence>MDGAAMLRPEHLRQLWTHTDRLMNLYNAHELRPYPSNPSSTPPYDGCIEACLQACWDTIARNKTMDPTDHNLGVILASQCGKTNFWPAVNQMFVLVEMSSLVAFHYDVQRGMYKILRLFHRTIVFEAQDEKTPTIDSATLELFPITFFAALKDETGFTWDALWRAKFESATSVKKVIVRWFVAMLSREVKRRQHLGHNWADDQMWQYMILGIHTAGPQ</sequence>
<dbReference type="Proteomes" id="UP000799777">
    <property type="component" value="Unassembled WGS sequence"/>
</dbReference>
<gene>
    <name evidence="1" type="ORF">EK21DRAFT_108388</name>
</gene>